<dbReference type="Proteomes" id="UP000515204">
    <property type="component" value="Unplaced"/>
</dbReference>
<keyword evidence="4" id="KW-1185">Reference proteome</keyword>
<gene>
    <name evidence="5 6" type="primary">LOC106748661</name>
</gene>
<evidence type="ECO:0000313" key="4">
    <source>
        <dbReference type="Proteomes" id="UP000515204"/>
    </source>
</evidence>
<dbReference type="InterPro" id="IPR033749">
    <property type="entry name" value="Polyprenyl_synt_CS"/>
</dbReference>
<dbReference type="CTD" id="38816"/>
<keyword evidence="3" id="KW-0808">Transferase</keyword>
<keyword evidence="2" id="KW-0460">Magnesium</keyword>
<dbReference type="GO" id="GO:0042811">
    <property type="term" value="P:pheromone biosynthetic process"/>
    <property type="evidence" value="ECO:0007669"/>
    <property type="project" value="UniProtKB-ARBA"/>
</dbReference>
<evidence type="ECO:0000256" key="1">
    <source>
        <dbReference type="ARBA" id="ARBA00022723"/>
    </source>
</evidence>
<reference evidence="5 6" key="1">
    <citation type="submission" date="2025-04" db="UniProtKB">
        <authorList>
            <consortium name="RefSeq"/>
        </authorList>
    </citation>
    <scope>IDENTIFICATION</scope>
</reference>
<dbReference type="GeneID" id="106748661"/>
<evidence type="ECO:0000313" key="5">
    <source>
        <dbReference type="RefSeq" id="XP_014482889.1"/>
    </source>
</evidence>
<evidence type="ECO:0000256" key="2">
    <source>
        <dbReference type="ARBA" id="ARBA00022842"/>
    </source>
</evidence>
<accession>A0A6P3XWF4</accession>
<dbReference type="RefSeq" id="XP_014482890.1">
    <property type="nucleotide sequence ID" value="XM_014627404.1"/>
</dbReference>
<evidence type="ECO:0000256" key="3">
    <source>
        <dbReference type="RuleBase" id="RU004466"/>
    </source>
</evidence>
<dbReference type="InterPro" id="IPR000092">
    <property type="entry name" value="Polyprenyl_synt"/>
</dbReference>
<dbReference type="PROSITE" id="PS00723">
    <property type="entry name" value="POLYPRENYL_SYNTHASE_1"/>
    <property type="match status" value="1"/>
</dbReference>
<sequence>MSFNKAEANKIVFLHSNSGDMEEDKKLLEPLTYMLNTPGKAIRMTMAKAFNYWLKIPNDKLQEISEIVNILHTASIMIDDIEDNAMLRRGMPVAHSVYGTAHTINASNYAMFIALEKIMALQHPEAVKVYTEQLLELHRGQGADIYWRDNHICPTEFEYKITVVRKTGGLFKLIVRLMQLFTKFEEDLSSLSDTLGYLFQIRDDYCNLCVKEYSDKKGFCEDLTEGKFSFPIVHAVQSHPEDTQVLNLLKQRPEEIEIKRKFVDLLEKFGSFSYTKKKILELDADARREIKRLGRNPLLTELLDNLLEITKDCDKECNSVKEIPDPNRGLGI</sequence>
<protein>
    <submittedName>
        <fullName evidence="5 6">Geranylgeranyl pyrophosphate synthase</fullName>
    </submittedName>
</protein>
<dbReference type="Gene3D" id="1.10.600.10">
    <property type="entry name" value="Farnesyl Diphosphate Synthase"/>
    <property type="match status" value="1"/>
</dbReference>
<dbReference type="RefSeq" id="XP_014482889.1">
    <property type="nucleotide sequence ID" value="XM_014627403.1"/>
</dbReference>
<dbReference type="InterPro" id="IPR008949">
    <property type="entry name" value="Isoprenoid_synthase_dom_sf"/>
</dbReference>
<comment type="similarity">
    <text evidence="3">Belongs to the FPP/GGPP synthase family.</text>
</comment>
<dbReference type="PANTHER" id="PTHR12001">
    <property type="entry name" value="GERANYLGERANYL PYROPHOSPHATE SYNTHASE"/>
    <property type="match status" value="1"/>
</dbReference>
<evidence type="ECO:0000313" key="6">
    <source>
        <dbReference type="RefSeq" id="XP_014482890.1"/>
    </source>
</evidence>
<dbReference type="AlphaFoldDB" id="A0A6P3XWF4"/>
<name>A0A6P3XWF4_DINQU</name>
<dbReference type="GO" id="GO:0008299">
    <property type="term" value="P:isoprenoid biosynthetic process"/>
    <property type="evidence" value="ECO:0007669"/>
    <property type="project" value="InterPro"/>
</dbReference>
<dbReference type="GO" id="GO:0004659">
    <property type="term" value="F:prenyltransferase activity"/>
    <property type="evidence" value="ECO:0007669"/>
    <property type="project" value="InterPro"/>
</dbReference>
<proteinExistence type="inferred from homology"/>
<dbReference type="SUPFAM" id="SSF48576">
    <property type="entry name" value="Terpenoid synthases"/>
    <property type="match status" value="1"/>
</dbReference>
<dbReference type="PROSITE" id="PS00444">
    <property type="entry name" value="POLYPRENYL_SYNTHASE_2"/>
    <property type="match status" value="1"/>
</dbReference>
<organism evidence="4 6">
    <name type="scientific">Dinoponera quadriceps</name>
    <name type="common">South American ant</name>
    <dbReference type="NCBI Taxonomy" id="609295"/>
    <lineage>
        <taxon>Eukaryota</taxon>
        <taxon>Metazoa</taxon>
        <taxon>Ecdysozoa</taxon>
        <taxon>Arthropoda</taxon>
        <taxon>Hexapoda</taxon>
        <taxon>Insecta</taxon>
        <taxon>Pterygota</taxon>
        <taxon>Neoptera</taxon>
        <taxon>Endopterygota</taxon>
        <taxon>Hymenoptera</taxon>
        <taxon>Apocrita</taxon>
        <taxon>Aculeata</taxon>
        <taxon>Formicoidea</taxon>
        <taxon>Formicidae</taxon>
        <taxon>Ponerinae</taxon>
        <taxon>Ponerini</taxon>
        <taxon>Dinoponera</taxon>
    </lineage>
</organism>
<dbReference type="KEGG" id="dqu:106748661"/>
<dbReference type="PANTHER" id="PTHR12001:SF44">
    <property type="entry name" value="GERANYLGERANYL PYROPHOSPHATE SYNTHASE"/>
    <property type="match status" value="1"/>
</dbReference>
<dbReference type="GO" id="GO:0046872">
    <property type="term" value="F:metal ion binding"/>
    <property type="evidence" value="ECO:0007669"/>
    <property type="project" value="UniProtKB-KW"/>
</dbReference>
<keyword evidence="1" id="KW-0479">Metal-binding</keyword>
<dbReference type="Pfam" id="PF00348">
    <property type="entry name" value="polyprenyl_synt"/>
    <property type="match status" value="1"/>
</dbReference>
<dbReference type="SFLD" id="SFLDS00005">
    <property type="entry name" value="Isoprenoid_Synthase_Type_I"/>
    <property type="match status" value="1"/>
</dbReference>
<dbReference type="CDD" id="cd00685">
    <property type="entry name" value="Trans_IPPS_HT"/>
    <property type="match status" value="1"/>
</dbReference>
<dbReference type="OrthoDB" id="6921389at2759"/>